<reference evidence="1" key="2">
    <citation type="submission" date="2021-04" db="EMBL/GenBank/DDBJ databases">
        <authorList>
            <person name="Gilroy R."/>
        </authorList>
    </citation>
    <scope>NUCLEOTIDE SEQUENCE</scope>
    <source>
        <strain evidence="1">CHK33-5263</strain>
    </source>
</reference>
<evidence type="ECO:0000313" key="2">
    <source>
        <dbReference type="Proteomes" id="UP000824044"/>
    </source>
</evidence>
<dbReference type="EMBL" id="DXBS01000098">
    <property type="protein sequence ID" value="HIZ24820.1"/>
    <property type="molecule type" value="Genomic_DNA"/>
</dbReference>
<proteinExistence type="predicted"/>
<reference evidence="1" key="1">
    <citation type="journal article" date="2021" name="PeerJ">
        <title>Extensive microbial diversity within the chicken gut microbiome revealed by metagenomics and culture.</title>
        <authorList>
            <person name="Gilroy R."/>
            <person name="Ravi A."/>
            <person name="Getino M."/>
            <person name="Pursley I."/>
            <person name="Horton D.L."/>
            <person name="Alikhan N.F."/>
            <person name="Baker D."/>
            <person name="Gharbi K."/>
            <person name="Hall N."/>
            <person name="Watson M."/>
            <person name="Adriaenssens E.M."/>
            <person name="Foster-Nyarko E."/>
            <person name="Jarju S."/>
            <person name="Secka A."/>
            <person name="Antonio M."/>
            <person name="Oren A."/>
            <person name="Chaudhuri R.R."/>
            <person name="La Ragione R."/>
            <person name="Hildebrand F."/>
            <person name="Pallen M.J."/>
        </authorList>
    </citation>
    <scope>NUCLEOTIDE SEQUENCE</scope>
    <source>
        <strain evidence="1">CHK33-5263</strain>
    </source>
</reference>
<dbReference type="Proteomes" id="UP000824044">
    <property type="component" value="Unassembled WGS sequence"/>
</dbReference>
<dbReference type="Gene3D" id="3.40.50.11350">
    <property type="match status" value="1"/>
</dbReference>
<name>A0A9D2DXD0_9FIRM</name>
<comment type="caution">
    <text evidence="1">The sequence shown here is derived from an EMBL/GenBank/DDBJ whole genome shotgun (WGS) entry which is preliminary data.</text>
</comment>
<dbReference type="AlphaFoldDB" id="A0A9D2DXD0"/>
<accession>A0A9D2DXD0</accession>
<organism evidence="1 2">
    <name type="scientific">Candidatus Gallimonas intestinigallinarum</name>
    <dbReference type="NCBI Taxonomy" id="2838604"/>
    <lineage>
        <taxon>Bacteria</taxon>
        <taxon>Bacillati</taxon>
        <taxon>Bacillota</taxon>
        <taxon>Clostridia</taxon>
        <taxon>Candidatus Gallimonas</taxon>
    </lineage>
</organism>
<evidence type="ECO:0000313" key="1">
    <source>
        <dbReference type="EMBL" id="HIZ24820.1"/>
    </source>
</evidence>
<gene>
    <name evidence="1" type="ORF">H9812_05050</name>
</gene>
<protein>
    <submittedName>
        <fullName evidence="1">Uncharacterized protein</fullName>
    </submittedName>
</protein>
<sequence>MLSKLRFFVQNHCKPLYAILLKVNTYLRKYSSRERKKRFGNSNPEDTVYVIRIRRQTLGLMGYYMAVLGHLRISDGGGYLPVVDMMNQKNTYLSQEQVGKFNAWDYFFEPLCRVSLSQAYESKNVILSCMETPFEASPRSFYERVYKTGKLEDYFRLVKKYIRLNKKSEAIVIDLYNSLFQPIFARQKRILGVVSRSTDIIGFPGHSVQPSVEELADLVAAYMKQHNCSYVFMASDSDKAIDFFKNRFGEDKIIFNESKRYDDFARSNANVLSEMHFNRENDEYLKGMEYLSTMYLLSKCNVLFGSLVGSTIGAICMNCGAYDAIEIYDKGVY</sequence>